<comment type="caution">
    <text evidence="2">The sequence shown here is derived from an EMBL/GenBank/DDBJ whole genome shotgun (WGS) entry which is preliminary data.</text>
</comment>
<feature type="chain" id="PRO_5044833328" evidence="1">
    <location>
        <begin position="24"/>
        <end position="420"/>
    </location>
</feature>
<keyword evidence="3" id="KW-1185">Reference proteome</keyword>
<dbReference type="EMBL" id="JABMIG020000101">
    <property type="protein sequence ID" value="KAL3792494.1"/>
    <property type="molecule type" value="Genomic_DNA"/>
</dbReference>
<evidence type="ECO:0000256" key="1">
    <source>
        <dbReference type="SAM" id="SignalP"/>
    </source>
</evidence>
<proteinExistence type="predicted"/>
<evidence type="ECO:0000313" key="2">
    <source>
        <dbReference type="EMBL" id="KAL3792494.1"/>
    </source>
</evidence>
<dbReference type="AlphaFoldDB" id="A0ABD3PY44"/>
<sequence length="420" mass="46767">MKPPSSACAWILLFLCGSRPTYGFRVPAQSSLLVVNTDRVVDASSAFARSSTGASNTKSSLGYRQGVYSWQSNRKSNSKLLQSSDDDSQAETSFAITVDPSVKMEIRNIAKHLASQNLDTLLSKPDAIDISNELFFSAKDASQSSSPIFNDKSYEQYVKYWDEVVNRLREETKRTPADLLGKELTNRILSSIRGDSDSKSRNKRGSSYDANTVRTFLESDAINSLFTQLLYDAIFEFTTKFDILGNAISNLPLLGPMRNQVLKESKRNMDRTLGPLLQRFLSGYTRVAIRQAVDFVVSEENASAFGKANARLVGYLLEKRSVAEWIPEERVLEEWKGEVWEYLVGLEEGSGSGDGKSTVKEDQKRVVEQSIDWTYELVGDKCVQDLGVDVDVILDASPTLERGLGEFWQRCQNASKGTGS</sequence>
<dbReference type="Proteomes" id="UP001516023">
    <property type="component" value="Unassembled WGS sequence"/>
</dbReference>
<evidence type="ECO:0000313" key="3">
    <source>
        <dbReference type="Proteomes" id="UP001516023"/>
    </source>
</evidence>
<keyword evidence="1" id="KW-0732">Signal</keyword>
<gene>
    <name evidence="2" type="ORF">HJC23_008416</name>
</gene>
<protein>
    <submittedName>
        <fullName evidence="2">Uncharacterized protein</fullName>
    </submittedName>
</protein>
<accession>A0ABD3PY44</accession>
<organism evidence="2 3">
    <name type="scientific">Cyclotella cryptica</name>
    <dbReference type="NCBI Taxonomy" id="29204"/>
    <lineage>
        <taxon>Eukaryota</taxon>
        <taxon>Sar</taxon>
        <taxon>Stramenopiles</taxon>
        <taxon>Ochrophyta</taxon>
        <taxon>Bacillariophyta</taxon>
        <taxon>Coscinodiscophyceae</taxon>
        <taxon>Thalassiosirophycidae</taxon>
        <taxon>Stephanodiscales</taxon>
        <taxon>Stephanodiscaceae</taxon>
        <taxon>Cyclotella</taxon>
    </lineage>
</organism>
<feature type="signal peptide" evidence="1">
    <location>
        <begin position="1"/>
        <end position="23"/>
    </location>
</feature>
<name>A0ABD3PY44_9STRA</name>
<reference evidence="2 3" key="1">
    <citation type="journal article" date="2020" name="G3 (Bethesda)">
        <title>Improved Reference Genome for Cyclotella cryptica CCMP332, a Model for Cell Wall Morphogenesis, Salinity Adaptation, and Lipid Production in Diatoms (Bacillariophyta).</title>
        <authorList>
            <person name="Roberts W.R."/>
            <person name="Downey K.M."/>
            <person name="Ruck E.C."/>
            <person name="Traller J.C."/>
            <person name="Alverson A.J."/>
        </authorList>
    </citation>
    <scope>NUCLEOTIDE SEQUENCE [LARGE SCALE GENOMIC DNA]</scope>
    <source>
        <strain evidence="2 3">CCMP332</strain>
    </source>
</reference>